<dbReference type="GO" id="GO:0004519">
    <property type="term" value="F:endonuclease activity"/>
    <property type="evidence" value="ECO:0007669"/>
    <property type="project" value="UniProtKB-KW"/>
</dbReference>
<dbReference type="KEGG" id="fli:Fleli_0273"/>
<dbReference type="InterPro" id="IPR003615">
    <property type="entry name" value="HNH_nuc"/>
</dbReference>
<dbReference type="RefSeq" id="WP_014796225.1">
    <property type="nucleotide sequence ID" value="NC_018018.1"/>
</dbReference>
<dbReference type="Proteomes" id="UP000006054">
    <property type="component" value="Chromosome"/>
</dbReference>
<organism evidence="2 3">
    <name type="scientific">Bernardetia litoralis (strain ATCC 23117 / DSM 6794 / NBRC 15988 / NCIMB 1366 / Fx l1 / Sio-4)</name>
    <name type="common">Flexibacter litoralis</name>
    <dbReference type="NCBI Taxonomy" id="880071"/>
    <lineage>
        <taxon>Bacteria</taxon>
        <taxon>Pseudomonadati</taxon>
        <taxon>Bacteroidota</taxon>
        <taxon>Cytophagia</taxon>
        <taxon>Cytophagales</taxon>
        <taxon>Bernardetiaceae</taxon>
        <taxon>Bernardetia</taxon>
    </lineage>
</organism>
<evidence type="ECO:0000259" key="1">
    <source>
        <dbReference type="Pfam" id="PF01844"/>
    </source>
</evidence>
<name>I4AFM7_BERLS</name>
<keyword evidence="2" id="KW-0540">Nuclease</keyword>
<evidence type="ECO:0000313" key="3">
    <source>
        <dbReference type="Proteomes" id="UP000006054"/>
    </source>
</evidence>
<dbReference type="OrthoDB" id="9779761at2"/>
<sequence>MKTYLFAWNPKKWNWTTLEESIDQIEKTGRANEKWSVISHKKIKAGDRAFLMRLGQEPKGIMGAGFVTSNPFLSPHWNGSGKLVNRVMIDFEMILNPKEEPLLKLDLLKQGNLGKVNWTPQSSGVEINPEVTDELEALWFDFLITQNIRLNPFKENESSEQNVYTEGTPNQVRITKYERNPHARKACIEHYGLSCSVCEFNFEQEYGELGKGFIHVHHLKQVADIGKEYKIEPIKDLRPVCPNCHAMIHKRKEPFTIEEIKEKRNKASR</sequence>
<proteinExistence type="predicted"/>
<protein>
    <submittedName>
        <fullName evidence="2">Putative restriction endonuclease</fullName>
    </submittedName>
</protein>
<keyword evidence="3" id="KW-1185">Reference proteome</keyword>
<dbReference type="HOGENOM" id="CLU_063033_1_0_10"/>
<dbReference type="REBASE" id="49166">
    <property type="entry name" value="Fli6794McrBP"/>
</dbReference>
<dbReference type="EMBL" id="CP003345">
    <property type="protein sequence ID" value="AFM02762.1"/>
    <property type="molecule type" value="Genomic_DNA"/>
</dbReference>
<dbReference type="InterPro" id="IPR015947">
    <property type="entry name" value="PUA-like_sf"/>
</dbReference>
<feature type="domain" description="HNH" evidence="1">
    <location>
        <begin position="195"/>
        <end position="251"/>
    </location>
</feature>
<dbReference type="CDD" id="cd00085">
    <property type="entry name" value="HNHc"/>
    <property type="match status" value="1"/>
</dbReference>
<dbReference type="STRING" id="880071.Fleli_0273"/>
<dbReference type="eggNOG" id="COG3183">
    <property type="taxonomic scope" value="Bacteria"/>
</dbReference>
<evidence type="ECO:0000313" key="2">
    <source>
        <dbReference type="EMBL" id="AFM02762.1"/>
    </source>
</evidence>
<dbReference type="GO" id="GO:0003676">
    <property type="term" value="F:nucleic acid binding"/>
    <property type="evidence" value="ECO:0007669"/>
    <property type="project" value="InterPro"/>
</dbReference>
<dbReference type="InterPro" id="IPR002711">
    <property type="entry name" value="HNH"/>
</dbReference>
<gene>
    <name evidence="2" type="ordered locus">Fleli_0273</name>
</gene>
<reference evidence="3" key="1">
    <citation type="submission" date="2012-06" db="EMBL/GenBank/DDBJ databases">
        <title>The complete genome of Flexibacter litoralis DSM 6794.</title>
        <authorList>
            <person name="Lucas S."/>
            <person name="Copeland A."/>
            <person name="Lapidus A."/>
            <person name="Glavina del Rio T."/>
            <person name="Dalin E."/>
            <person name="Tice H."/>
            <person name="Bruce D."/>
            <person name="Goodwin L."/>
            <person name="Pitluck S."/>
            <person name="Peters L."/>
            <person name="Ovchinnikova G."/>
            <person name="Lu M."/>
            <person name="Kyrpides N."/>
            <person name="Mavromatis K."/>
            <person name="Ivanova N."/>
            <person name="Brettin T."/>
            <person name="Detter J.C."/>
            <person name="Han C."/>
            <person name="Larimer F."/>
            <person name="Land M."/>
            <person name="Hauser L."/>
            <person name="Markowitz V."/>
            <person name="Cheng J.-F."/>
            <person name="Hugenholtz P."/>
            <person name="Woyke T."/>
            <person name="Wu D."/>
            <person name="Spring S."/>
            <person name="Lang E."/>
            <person name="Kopitz M."/>
            <person name="Brambilla E."/>
            <person name="Klenk H.-P."/>
            <person name="Eisen J.A."/>
        </authorList>
    </citation>
    <scope>NUCLEOTIDE SEQUENCE [LARGE SCALE GENOMIC DNA]</scope>
    <source>
        <strain evidence="3">ATCC 23117 / DSM 6794 / NBRC 15988 / NCIMB 1366 / Sio-4</strain>
    </source>
</reference>
<dbReference type="GO" id="GO:0008270">
    <property type="term" value="F:zinc ion binding"/>
    <property type="evidence" value="ECO:0007669"/>
    <property type="project" value="InterPro"/>
</dbReference>
<accession>I4AFM7</accession>
<keyword evidence="2" id="KW-0378">Hydrolase</keyword>
<keyword evidence="2" id="KW-0255">Endonuclease</keyword>
<dbReference type="AlphaFoldDB" id="I4AFM7"/>
<dbReference type="SUPFAM" id="SSF88697">
    <property type="entry name" value="PUA domain-like"/>
    <property type="match status" value="1"/>
</dbReference>
<dbReference type="PATRIC" id="fig|880071.3.peg.260"/>
<dbReference type="Pfam" id="PF01844">
    <property type="entry name" value="HNH"/>
    <property type="match status" value="1"/>
</dbReference>